<feature type="region of interest" description="Disordered" evidence="1">
    <location>
        <begin position="402"/>
        <end position="445"/>
    </location>
</feature>
<evidence type="ECO:0000313" key="2">
    <source>
        <dbReference type="EMBL" id="TGZ76255.1"/>
    </source>
</evidence>
<feature type="compositionally biased region" description="Basic residues" evidence="1">
    <location>
        <begin position="407"/>
        <end position="418"/>
    </location>
</feature>
<dbReference type="AlphaFoldDB" id="A0A4S2MHS7"/>
<keyword evidence="3" id="KW-1185">Reference proteome</keyword>
<evidence type="ECO:0000313" key="3">
    <source>
        <dbReference type="Proteomes" id="UP000298138"/>
    </source>
</evidence>
<organism evidence="2 3">
    <name type="scientific">Ascodesmis nigricans</name>
    <dbReference type="NCBI Taxonomy" id="341454"/>
    <lineage>
        <taxon>Eukaryota</taxon>
        <taxon>Fungi</taxon>
        <taxon>Dikarya</taxon>
        <taxon>Ascomycota</taxon>
        <taxon>Pezizomycotina</taxon>
        <taxon>Pezizomycetes</taxon>
        <taxon>Pezizales</taxon>
        <taxon>Ascodesmidaceae</taxon>
        <taxon>Ascodesmis</taxon>
    </lineage>
</organism>
<dbReference type="InParanoid" id="A0A4S2MHS7"/>
<dbReference type="Proteomes" id="UP000298138">
    <property type="component" value="Unassembled WGS sequence"/>
</dbReference>
<accession>A0A4S2MHS7</accession>
<protein>
    <submittedName>
        <fullName evidence="2">Uncharacterized protein</fullName>
    </submittedName>
</protein>
<sequence>MPTGRIHSIDSAISLALSGTTVPVGSSTSSPQTATFNFSSVPKLVIHIYNSRISTNPDGTRTLTLYLMPGRSRSGEVILQFDPTIATMQLPPAPPKQSRLSRKLAEIDNKPVPEAARIAEIRESYMNLNTVYSGIAPEEGTYLQSCICYCELEKSAPHIVTAERWLLHRKWCNELGRDFLYTLPPNVEMAKGLTLKVPADEETEYNSFVTKFGALGPKTPVVDFQDRVTPSSSTVAKRGSAKMLTTSTSMTSSTSVARSSVYTTASESDSTWNSNNNSTSAEGSQEAQCCHRHGIPTPSVQLSSTSASESTTNNANSTTSAPATVGHHTHNPQYVEVPDRGFLDIVPAPGRTADSHVHSIEFTDRCPICVQVRRANTTSSRSISTIAPEAMTEAIGSLAVNCGGSDKKKKKKKGKASKKNKEENSSGVAMWLEKVVGGANNSDEN</sequence>
<feature type="region of interest" description="Disordered" evidence="1">
    <location>
        <begin position="233"/>
        <end position="330"/>
    </location>
</feature>
<dbReference type="EMBL" id="ML220191">
    <property type="protein sequence ID" value="TGZ76255.1"/>
    <property type="molecule type" value="Genomic_DNA"/>
</dbReference>
<feature type="compositionally biased region" description="Low complexity" evidence="1">
    <location>
        <begin position="245"/>
        <end position="280"/>
    </location>
</feature>
<proteinExistence type="predicted"/>
<evidence type="ECO:0000256" key="1">
    <source>
        <dbReference type="SAM" id="MobiDB-lite"/>
    </source>
</evidence>
<reference evidence="2 3" key="1">
    <citation type="submission" date="2019-04" db="EMBL/GenBank/DDBJ databases">
        <title>Comparative genomics and transcriptomics to analyze fruiting body development in filamentous ascomycetes.</title>
        <authorList>
            <consortium name="DOE Joint Genome Institute"/>
            <person name="Lutkenhaus R."/>
            <person name="Traeger S."/>
            <person name="Breuer J."/>
            <person name="Kuo A."/>
            <person name="Lipzen A."/>
            <person name="Pangilinan J."/>
            <person name="Dilworth D."/>
            <person name="Sandor L."/>
            <person name="Poggeler S."/>
            <person name="Barry K."/>
            <person name="Grigoriev I.V."/>
            <person name="Nowrousian M."/>
        </authorList>
    </citation>
    <scope>NUCLEOTIDE SEQUENCE [LARGE SCALE GENOMIC DNA]</scope>
    <source>
        <strain evidence="2 3">CBS 389.68</strain>
    </source>
</reference>
<gene>
    <name evidence="2" type="ORF">EX30DRAFT_399405</name>
</gene>
<feature type="compositionally biased region" description="Low complexity" evidence="1">
    <location>
        <begin position="303"/>
        <end position="324"/>
    </location>
</feature>
<name>A0A4S2MHS7_9PEZI</name>